<evidence type="ECO:0000313" key="1">
    <source>
        <dbReference type="EMBL" id="CAD6522759.1"/>
    </source>
</evidence>
<proteinExistence type="predicted"/>
<dbReference type="Proteomes" id="UP000598032">
    <property type="component" value="Unassembled WGS sequence"/>
</dbReference>
<name>A0ABN7HJA0_9BURK</name>
<evidence type="ECO:0000313" key="2">
    <source>
        <dbReference type="Proteomes" id="UP000598032"/>
    </source>
</evidence>
<accession>A0ABN7HJA0</accession>
<gene>
    <name evidence="1" type="ORF">LMG28140_01422</name>
</gene>
<comment type="caution">
    <text evidence="1">The sequence shown here is derived from an EMBL/GenBank/DDBJ whole genome shotgun (WGS) entry which is preliminary data.</text>
</comment>
<protein>
    <submittedName>
        <fullName evidence="1">Uncharacterized protein</fullName>
    </submittedName>
</protein>
<dbReference type="EMBL" id="CAJHCP010000003">
    <property type="protein sequence ID" value="CAD6522759.1"/>
    <property type="molecule type" value="Genomic_DNA"/>
</dbReference>
<sequence length="75" mass="8167">MKKPKSLDHGHRFPAGYSAISGLTQSASEWLYRGRPESITAGTITSIVFRPRSSTAAMTHKAVKVFLEQGAPTHI</sequence>
<dbReference type="RefSeq" id="WP_201641579.1">
    <property type="nucleotide sequence ID" value="NZ_CAJHCP010000003.1"/>
</dbReference>
<reference evidence="1 2" key="1">
    <citation type="submission" date="2020-10" db="EMBL/GenBank/DDBJ databases">
        <authorList>
            <person name="Peeters C."/>
        </authorList>
    </citation>
    <scope>NUCLEOTIDE SEQUENCE [LARGE SCALE GENOMIC DNA]</scope>
    <source>
        <strain evidence="1 2">LMG 28140</strain>
    </source>
</reference>
<organism evidence="1 2">
    <name type="scientific">Paraburkholderia metrosideri</name>
    <dbReference type="NCBI Taxonomy" id="580937"/>
    <lineage>
        <taxon>Bacteria</taxon>
        <taxon>Pseudomonadati</taxon>
        <taxon>Pseudomonadota</taxon>
        <taxon>Betaproteobacteria</taxon>
        <taxon>Burkholderiales</taxon>
        <taxon>Burkholderiaceae</taxon>
        <taxon>Paraburkholderia</taxon>
    </lineage>
</organism>
<keyword evidence="2" id="KW-1185">Reference proteome</keyword>